<dbReference type="FunFam" id="1.10.10.1210:FF:000001">
    <property type="entry name" value="melanoma-associated antigen D1"/>
    <property type="match status" value="1"/>
</dbReference>
<dbReference type="Pfam" id="PF01454">
    <property type="entry name" value="MAGE"/>
    <property type="match status" value="1"/>
</dbReference>
<proteinExistence type="predicted"/>
<dbReference type="InterPro" id="IPR041899">
    <property type="entry name" value="MAGE_WH2"/>
</dbReference>
<name>A0A5N3XIV2_MUNRE</name>
<dbReference type="PANTHER" id="PTHR11736">
    <property type="entry name" value="MELANOMA-ASSOCIATED ANTIGEN MAGE ANTIGEN"/>
    <property type="match status" value="1"/>
</dbReference>
<dbReference type="Proteomes" id="UP000326062">
    <property type="component" value="Chromosome X"/>
</dbReference>
<dbReference type="AlphaFoldDB" id="A0A5N3XIV2"/>
<dbReference type="Gene3D" id="1.10.10.1200">
    <property type="entry name" value="MAGE homology domain, winged helix WH1 motif"/>
    <property type="match status" value="1"/>
</dbReference>
<dbReference type="Gene3D" id="1.10.10.1210">
    <property type="entry name" value="MAGE homology domain, winged helix WH2 motif"/>
    <property type="match status" value="1"/>
</dbReference>
<protein>
    <recommendedName>
        <fullName evidence="2">MAGE domain-containing protein</fullName>
    </recommendedName>
</protein>
<dbReference type="GO" id="GO:0005634">
    <property type="term" value="C:nucleus"/>
    <property type="evidence" value="ECO:0007669"/>
    <property type="project" value="TreeGrafter"/>
</dbReference>
<dbReference type="SMART" id="SM01392">
    <property type="entry name" value="MAGE_N"/>
    <property type="match status" value="1"/>
</dbReference>
<dbReference type="InterPro" id="IPR021072">
    <property type="entry name" value="MAGE_N"/>
</dbReference>
<dbReference type="GO" id="GO:0000122">
    <property type="term" value="P:negative regulation of transcription by RNA polymerase II"/>
    <property type="evidence" value="ECO:0007669"/>
    <property type="project" value="TreeGrafter"/>
</dbReference>
<gene>
    <name evidence="3" type="ORF">FD755_016177</name>
</gene>
<organism evidence="3 4">
    <name type="scientific">Muntiacus reevesi</name>
    <name type="common">Reeves' muntjac</name>
    <name type="synonym">Cervus reevesi</name>
    <dbReference type="NCBI Taxonomy" id="9886"/>
    <lineage>
        <taxon>Eukaryota</taxon>
        <taxon>Metazoa</taxon>
        <taxon>Chordata</taxon>
        <taxon>Craniata</taxon>
        <taxon>Vertebrata</taxon>
        <taxon>Euteleostomi</taxon>
        <taxon>Mammalia</taxon>
        <taxon>Eutheria</taxon>
        <taxon>Laurasiatheria</taxon>
        <taxon>Artiodactyla</taxon>
        <taxon>Ruminantia</taxon>
        <taxon>Pecora</taxon>
        <taxon>Cervidae</taxon>
        <taxon>Muntiacinae</taxon>
        <taxon>Muntiacus</taxon>
    </lineage>
</organism>
<accession>A0A5N3XIV2</accession>
<dbReference type="PANTHER" id="PTHR11736:SF24">
    <property type="entry name" value="MAGE DOMAIN-CONTAINING PROTEIN"/>
    <property type="match status" value="1"/>
</dbReference>
<evidence type="ECO:0000313" key="4">
    <source>
        <dbReference type="Proteomes" id="UP000326062"/>
    </source>
</evidence>
<dbReference type="EMBL" id="VCEB01000011">
    <property type="protein sequence ID" value="KAB0372385.1"/>
    <property type="molecule type" value="Genomic_DNA"/>
</dbReference>
<evidence type="ECO:0000313" key="3">
    <source>
        <dbReference type="EMBL" id="KAB0372385.1"/>
    </source>
</evidence>
<comment type="caution">
    <text evidence="3">The sequence shown here is derived from an EMBL/GenBank/DDBJ whole genome shotgun (WGS) entry which is preliminary data.</text>
</comment>
<evidence type="ECO:0000259" key="2">
    <source>
        <dbReference type="PROSITE" id="PS50838"/>
    </source>
</evidence>
<dbReference type="PROSITE" id="PS50838">
    <property type="entry name" value="MAGE"/>
    <property type="match status" value="1"/>
</dbReference>
<sequence>MIRGQIRTYIHLVGYAGQVRTLSENRHAHRETQGLAGARVTQLENEASSFSSSSLLPRPMEDVSISGTPSSPQGPQNASFSSTVTTGTSLNRSTEGSSSQEEMEKSGGGSNLENLHIDLLDEKVELLISFLLQKYQMREPVTKADMIGNVVKEYKDDFIEILRSASERMELVFGLDVKEVDPISHSYTLANKLGLTYNGMMSDQQGMPKTGLLIIILGVIFMEGNCATEEEVWKVLNMMDIYSGRKHFIFGEPGRLITSDLVKEKYLEYQQVPTSDPPRYEFLWGPRAHAEVNKMKLLEFLAKIHGTNPKSFPSQYEEALRDEEERARARIEATAGTSAMASASSDFSHPY</sequence>
<evidence type="ECO:0000256" key="1">
    <source>
        <dbReference type="SAM" id="MobiDB-lite"/>
    </source>
</evidence>
<dbReference type="InterPro" id="IPR037445">
    <property type="entry name" value="MAGE"/>
</dbReference>
<keyword evidence="4" id="KW-1185">Reference proteome</keyword>
<dbReference type="InterPro" id="IPR002190">
    <property type="entry name" value="MHD_dom"/>
</dbReference>
<reference evidence="3 4" key="1">
    <citation type="submission" date="2019-06" db="EMBL/GenBank/DDBJ databases">
        <title>Discovery of a novel chromosome fission-fusion reversal in muntjac.</title>
        <authorList>
            <person name="Mudd A.B."/>
            <person name="Bredeson J.V."/>
            <person name="Baum R."/>
            <person name="Hockemeyer D."/>
            <person name="Rokhsar D.S."/>
        </authorList>
    </citation>
    <scope>NUCLEOTIDE SEQUENCE [LARGE SCALE GENOMIC DNA]</scope>
    <source>
        <strain evidence="3">UCam_UCB_Mr</strain>
        <tissue evidence="3">Fibroblast cell line</tissue>
    </source>
</reference>
<feature type="compositionally biased region" description="Polar residues" evidence="1">
    <location>
        <begin position="65"/>
        <end position="100"/>
    </location>
</feature>
<feature type="region of interest" description="Disordered" evidence="1">
    <location>
        <begin position="46"/>
        <end position="111"/>
    </location>
</feature>
<dbReference type="Pfam" id="PF12440">
    <property type="entry name" value="MAGE_N"/>
    <property type="match status" value="1"/>
</dbReference>
<dbReference type="FunFam" id="1.10.10.1200:FF:000007">
    <property type="entry name" value="Melanoma-associated antigen C2"/>
    <property type="match status" value="1"/>
</dbReference>
<feature type="domain" description="MAGE" evidence="2">
    <location>
        <begin position="120"/>
        <end position="319"/>
    </location>
</feature>
<dbReference type="InterPro" id="IPR041898">
    <property type="entry name" value="MAGE_WH1"/>
</dbReference>
<dbReference type="SMART" id="SM01373">
    <property type="entry name" value="MAGE"/>
    <property type="match status" value="1"/>
</dbReference>